<proteinExistence type="predicted"/>
<dbReference type="Pfam" id="PF02992">
    <property type="entry name" value="Transposase_21"/>
    <property type="match status" value="1"/>
</dbReference>
<comment type="caution">
    <text evidence="2">The sequence shown here is derived from an EMBL/GenBank/DDBJ whole genome shotgun (WGS) entry which is preliminary data.</text>
</comment>
<evidence type="ECO:0008006" key="4">
    <source>
        <dbReference type="Google" id="ProtNLM"/>
    </source>
</evidence>
<gene>
    <name evidence="2" type="ORF">BWQ96_10143</name>
</gene>
<dbReference type="PANTHER" id="PTHR46579">
    <property type="entry name" value="F5/8 TYPE C DOMAIN-CONTAINING PROTEIN-RELATED"/>
    <property type="match status" value="1"/>
</dbReference>
<organism evidence="2 3">
    <name type="scientific">Gracilariopsis chorda</name>
    <dbReference type="NCBI Taxonomy" id="448386"/>
    <lineage>
        <taxon>Eukaryota</taxon>
        <taxon>Rhodophyta</taxon>
        <taxon>Florideophyceae</taxon>
        <taxon>Rhodymeniophycidae</taxon>
        <taxon>Gracilariales</taxon>
        <taxon>Gracilariaceae</taxon>
        <taxon>Gracilariopsis</taxon>
    </lineage>
</organism>
<evidence type="ECO:0000313" key="3">
    <source>
        <dbReference type="Proteomes" id="UP000247409"/>
    </source>
</evidence>
<accession>A0A2V3IDL3</accession>
<evidence type="ECO:0000313" key="2">
    <source>
        <dbReference type="EMBL" id="PXF40141.1"/>
    </source>
</evidence>
<dbReference type="PANTHER" id="PTHR46579:SF1">
    <property type="entry name" value="F5_8 TYPE C DOMAIN-CONTAINING PROTEIN"/>
    <property type="match status" value="1"/>
</dbReference>
<dbReference type="OrthoDB" id="5409723at2759"/>
<dbReference type="STRING" id="448386.A0A2V3IDL3"/>
<dbReference type="InterPro" id="IPR004242">
    <property type="entry name" value="Transposase_21"/>
</dbReference>
<feature type="compositionally biased region" description="Polar residues" evidence="1">
    <location>
        <begin position="165"/>
        <end position="178"/>
    </location>
</feature>
<dbReference type="EMBL" id="NBIV01000354">
    <property type="protein sequence ID" value="PXF40141.1"/>
    <property type="molecule type" value="Genomic_DNA"/>
</dbReference>
<keyword evidence="3" id="KW-1185">Reference proteome</keyword>
<dbReference type="AlphaFoldDB" id="A0A2V3IDL3"/>
<protein>
    <recommendedName>
        <fullName evidence="4">Transposase domain-containing protein</fullName>
    </recommendedName>
</protein>
<reference evidence="2 3" key="1">
    <citation type="journal article" date="2018" name="Mol. Biol. Evol.">
        <title>Analysis of the draft genome of the red seaweed Gracilariopsis chorda provides insights into genome size evolution in Rhodophyta.</title>
        <authorList>
            <person name="Lee J."/>
            <person name="Yang E.C."/>
            <person name="Graf L."/>
            <person name="Yang J.H."/>
            <person name="Qiu H."/>
            <person name="Zel Zion U."/>
            <person name="Chan C.X."/>
            <person name="Stephens T.G."/>
            <person name="Weber A.P.M."/>
            <person name="Boo G.H."/>
            <person name="Boo S.M."/>
            <person name="Kim K.M."/>
            <person name="Shin Y."/>
            <person name="Jung M."/>
            <person name="Lee S.J."/>
            <person name="Yim H.S."/>
            <person name="Lee J.H."/>
            <person name="Bhattacharya D."/>
            <person name="Yoon H.S."/>
        </authorList>
    </citation>
    <scope>NUCLEOTIDE SEQUENCE [LARGE SCALE GENOMIC DNA]</scope>
    <source>
        <strain evidence="2 3">SKKU-2015</strain>
        <tissue evidence="2">Whole body</tissue>
    </source>
</reference>
<feature type="region of interest" description="Disordered" evidence="1">
    <location>
        <begin position="149"/>
        <end position="178"/>
    </location>
</feature>
<name>A0A2V3IDL3_9FLOR</name>
<sequence length="1135" mass="129319">MLRHRRAANEDRLRRGLSGNLPWGPRETESMSVRAHFQALLHNSLAEGLATETPNEESQQNVNEMSQCLLQGQGGSQSNVITRSSHLSFGEQVLDHEHLQEAESQAHAVTNEEDNYEDAESQPSGECNELASARPPMAIDSLPFGVSSDADQSLRDSTLHCPQGETPNRVGTVNSSRCRSDISDTNTLMTRTEEDSTARNSELRIDSGGHLCESVNSKQVHFDDIALDHEDDPEKELAEGGLRLECEFSHDHLMPIESRSPSVVAIGHGNDSDADRSASSILDLVDDQTNVSEHGRSIFESYEHCHGTEDERETVRTIFASWVKEKRVWIDLFYKHNVTQVVMNDILRNINSPYKCWKTVVSRMCRESGIEDAVVNIPICPGHMCFYKNDLTECSVCGSMRPKTDDRLASVISWFTIRGRLKSILRDKTLCKRMYDYFHSTPNEVNGGLCDVFSTDSFCRIANRYGGVEAVMYDVFITVSNDGFQAFDKQTHTIWPIAAIICNFHPAERFHVRNVMPLTFVPGPTEPSDLQSFLGPLIEELKELENDGRGTEILFYDGKRRRVRVHMLCFTGDLPAVKKVSGIKGHNAKFPCRYCVVPEVWSASHRHYYFPSYIRTSEGNRRVFDPSNLPLRTESQSRETIYQLSQMRGQPKAQLQTETGINEGSLLFALPNIVPYRSFPIDIMHLFYNIGKNIIRAWISSRDELYSISKMSLRAIDLELVQYRNGVSSKLGCCPRPLSRFAEWKSAEVKEFILSYSRVVLDGYLPDALLSGWRDVVEVVDICWRTVLTEAEVGKLHVLCLRFYEHFEQYYFRGDVGRVNMCKYTLHLLLHLAECVAECSPPLYYSQYWMERYIGWVLSRMNARNLASSSLFNNAKFVEAYKLLIRDPHETDENQTMTGDYEFRGQCYPYIVGEDPNLDDILSACLKSYLIRKYDGLPSAQALQVLESVHEVGFRSRFCFYSENKVQNATTKLVPATLHNMAPRRRENSNVACEMENGRAVDVYYGRLLMLFDFKVDSNLSERWQHWQQSYNVALLDWVSGLEAGTQGQVYKRGRSVDAFGLKTVEDIAIISRLISVVDHVVPSGSSQSRGRHQCYFIDERRLSDNLLRNDQESLNGSQKVLRGMRGENVTFRHT</sequence>
<feature type="region of interest" description="Disordered" evidence="1">
    <location>
        <begin position="1"/>
        <end position="26"/>
    </location>
</feature>
<evidence type="ECO:0000256" key="1">
    <source>
        <dbReference type="SAM" id="MobiDB-lite"/>
    </source>
</evidence>
<feature type="region of interest" description="Disordered" evidence="1">
    <location>
        <begin position="102"/>
        <end position="127"/>
    </location>
</feature>
<dbReference type="Proteomes" id="UP000247409">
    <property type="component" value="Unassembled WGS sequence"/>
</dbReference>
<feature type="compositionally biased region" description="Acidic residues" evidence="1">
    <location>
        <begin position="111"/>
        <end position="120"/>
    </location>
</feature>